<dbReference type="PANTHER" id="PTHR41259:SF1">
    <property type="entry name" value="DOUBLE-STRAND BREAK REPAIR RAD50 ATPASE, PUTATIVE-RELATED"/>
    <property type="match status" value="1"/>
</dbReference>
<dbReference type="InterPro" id="IPR038734">
    <property type="entry name" value="YhaN_AAA"/>
</dbReference>
<dbReference type="SUPFAM" id="SSF52540">
    <property type="entry name" value="P-loop containing nucleoside triphosphate hydrolases"/>
    <property type="match status" value="1"/>
</dbReference>
<evidence type="ECO:0000256" key="1">
    <source>
        <dbReference type="SAM" id="Coils"/>
    </source>
</evidence>
<accession>A0A1B1NBI0</accession>
<keyword evidence="5" id="KW-1185">Reference proteome</keyword>
<name>A0A1B1NBI0_9MICO</name>
<feature type="region of interest" description="Disordered" evidence="2">
    <location>
        <begin position="633"/>
        <end position="658"/>
    </location>
</feature>
<organism evidence="4 5">
    <name type="scientific">Serinicoccus hydrothermalis</name>
    <dbReference type="NCBI Taxonomy" id="1758689"/>
    <lineage>
        <taxon>Bacteria</taxon>
        <taxon>Bacillati</taxon>
        <taxon>Actinomycetota</taxon>
        <taxon>Actinomycetes</taxon>
        <taxon>Micrococcales</taxon>
        <taxon>Ornithinimicrobiaceae</taxon>
        <taxon>Serinicoccus</taxon>
    </lineage>
</organism>
<dbReference type="PANTHER" id="PTHR41259">
    <property type="entry name" value="DOUBLE-STRAND BREAK REPAIR RAD50 ATPASE, PUTATIVE-RELATED"/>
    <property type="match status" value="1"/>
</dbReference>
<dbReference type="Gene3D" id="3.40.50.300">
    <property type="entry name" value="P-loop containing nucleotide triphosphate hydrolases"/>
    <property type="match status" value="2"/>
</dbReference>
<feature type="domain" description="YhaN AAA" evidence="3">
    <location>
        <begin position="1"/>
        <end position="48"/>
    </location>
</feature>
<dbReference type="AlphaFoldDB" id="A0A1B1NBI0"/>
<gene>
    <name evidence="4" type="ORF">SGUI_1391</name>
</gene>
<keyword evidence="1" id="KW-0175">Coiled coil</keyword>
<dbReference type="EMBL" id="CP014989">
    <property type="protein sequence ID" value="ANS78787.1"/>
    <property type="molecule type" value="Genomic_DNA"/>
</dbReference>
<dbReference type="Pfam" id="PF13514">
    <property type="entry name" value="AAA_27"/>
    <property type="match status" value="1"/>
</dbReference>
<feature type="region of interest" description="Disordered" evidence="2">
    <location>
        <begin position="577"/>
        <end position="610"/>
    </location>
</feature>
<dbReference type="InterPro" id="IPR027417">
    <property type="entry name" value="P-loop_NTPase"/>
</dbReference>
<sequence length="899" mass="97081">MRLHRITLRDVRGVAERTVHLPESGVVVVEGPNEIGKSTLLEAFDRLLELKSTSRSARAQALQPIGRDVGPYVEAEFTLDGQRLRLAKRWLRSPMTELEVLAPRPEQLTGSAAQERLEQLLRGCLDTTLWEALRLTQSGDGTVLPLVSSGVLREALDTAADAHLHDGGGERVLDLVEEEYLSYFTARTGRPTGDYKAAIADHAQSQSEVAEAHRRVVEAEELLELLATARERVAALTGEADEARGALTGAQDRAAGIAALVAAEESASARLGEAAELARAAEAEVGRRRIQVREVADLEEVLAGHEEQMDRLARAAQELLSQVEGAQGETRRTEALVETAETRLEEARAELDRLEQHEEVRRLEGVLAEIDQRAAAVDRAREAVPARPVTRETVREVEALAHELEVQRARHEAASPRVVVRALSDGSGVTVRGADQEDGPVSAGEERTFVATDDLEVDVPGAAHVVVRAAADSAGRVAALDRAREALVSSLDRAGHTDLDGLRTAARATETAEATWREARRDLESVLRAHGAAADLPQVEAGAAAPSLLRRLEQARHRFTVATADVEEWQPGGDVDAARQAEHAAGRKLREAREARRGAGATMSARREEARRVQAELDRLVGRVEGERARHDRAVTELSGSREVASDDELAAGASSRTATLEEARVRAEAARTALSDAGADAVTAALARAEGALTRAQHELGEARDRMHTLTGHVEQAAGEGRQELYDLAVAGLDEAERRLVALDRRARAARHLRTTLHEHRDAAHRAYVRPFTEALERLGRRVYGQTFGVTVDEQLSVVARTLHGTTVPHDQLSGGAREQLGILARLAVAQLVDPARGVPVVIDDALGWTDPDRLEQMSQVLGGGAAGGEDVQVVLLTCTPDRYASIPGARTVRLQAS</sequence>
<dbReference type="RefSeq" id="WP_066638067.1">
    <property type="nucleotide sequence ID" value="NZ_CP014989.1"/>
</dbReference>
<feature type="compositionally biased region" description="Basic and acidic residues" evidence="2">
    <location>
        <begin position="577"/>
        <end position="597"/>
    </location>
</feature>
<dbReference type="STRING" id="1758689.SGUI_1391"/>
<evidence type="ECO:0000259" key="3">
    <source>
        <dbReference type="Pfam" id="PF13514"/>
    </source>
</evidence>
<reference evidence="4 5" key="1">
    <citation type="submission" date="2016-03" db="EMBL/GenBank/DDBJ databases">
        <title>Shallow-sea hydrothermal system.</title>
        <authorList>
            <person name="Tang K."/>
        </authorList>
    </citation>
    <scope>NUCLEOTIDE SEQUENCE [LARGE SCALE GENOMIC DNA]</scope>
    <source>
        <strain evidence="4 5">JLT9</strain>
    </source>
</reference>
<feature type="coiled-coil region" evidence="1">
    <location>
        <begin position="288"/>
        <end position="364"/>
    </location>
</feature>
<evidence type="ECO:0000313" key="4">
    <source>
        <dbReference type="EMBL" id="ANS78787.1"/>
    </source>
</evidence>
<dbReference type="OrthoDB" id="3177877at2"/>
<dbReference type="Proteomes" id="UP000092482">
    <property type="component" value="Chromosome"/>
</dbReference>
<dbReference type="KEGG" id="serj:SGUI_1391"/>
<protein>
    <submittedName>
        <fullName evidence="4">DNA double-strand break repair Rad50 ATPase</fullName>
    </submittedName>
</protein>
<proteinExistence type="predicted"/>
<dbReference type="PATRIC" id="fig|1758689.4.peg.1433"/>
<feature type="coiled-coil region" evidence="1">
    <location>
        <begin position="202"/>
        <end position="246"/>
    </location>
</feature>
<evidence type="ECO:0000313" key="5">
    <source>
        <dbReference type="Proteomes" id="UP000092482"/>
    </source>
</evidence>
<evidence type="ECO:0000256" key="2">
    <source>
        <dbReference type="SAM" id="MobiDB-lite"/>
    </source>
</evidence>